<dbReference type="Proteomes" id="UP000279841">
    <property type="component" value="Plasmid 4"/>
</dbReference>
<evidence type="ECO:0000256" key="2">
    <source>
        <dbReference type="ARBA" id="ARBA00022448"/>
    </source>
</evidence>
<dbReference type="PANTHER" id="PTHR33376:SF7">
    <property type="entry name" value="C4-DICARBOXYLATE-BINDING PROTEIN DCTB"/>
    <property type="match status" value="1"/>
</dbReference>
<dbReference type="AlphaFoldDB" id="A0A3P4AVM6"/>
<keyword evidence="4" id="KW-0614">Plasmid</keyword>
<gene>
    <name evidence="4" type="ORF">TTHNP4_00064</name>
</gene>
<dbReference type="InterPro" id="IPR018389">
    <property type="entry name" value="DctP_fam"/>
</dbReference>
<dbReference type="EMBL" id="LR027520">
    <property type="protein sequence ID" value="VCU54656.1"/>
    <property type="molecule type" value="Genomic_DNA"/>
</dbReference>
<dbReference type="PIRSF" id="PIRSF006470">
    <property type="entry name" value="DctB"/>
    <property type="match status" value="1"/>
</dbReference>
<evidence type="ECO:0000313" key="4">
    <source>
        <dbReference type="EMBL" id="VCU54656.1"/>
    </source>
</evidence>
<dbReference type="InterPro" id="IPR004682">
    <property type="entry name" value="TRAP_DctP"/>
</dbReference>
<dbReference type="PANTHER" id="PTHR33376">
    <property type="match status" value="1"/>
</dbReference>
<accession>A0A3P4AVM6</accession>
<proteinExistence type="inferred from homology"/>
<dbReference type="NCBIfam" id="NF037995">
    <property type="entry name" value="TRAP_S1"/>
    <property type="match status" value="1"/>
</dbReference>
<dbReference type="Pfam" id="PF03480">
    <property type="entry name" value="DctP"/>
    <property type="match status" value="1"/>
</dbReference>
<reference evidence="4 5" key="1">
    <citation type="submission" date="2018-10" db="EMBL/GenBank/DDBJ databases">
        <authorList>
            <person name="Peiro R."/>
            <person name="Begona"/>
            <person name="Cbmso G."/>
            <person name="Lopez M."/>
            <person name="Gonzalez S."/>
            <person name="Sacristan E."/>
            <person name="Castillo E."/>
        </authorList>
    </citation>
    <scope>NUCLEOTIDE SEQUENCE [LARGE SCALE GENOMIC DNA]</scope>
    <source>
        <strain evidence="4">TTHNAR1</strain>
        <plasmid evidence="5">4</plasmid>
    </source>
</reference>
<dbReference type="Gene3D" id="3.40.190.170">
    <property type="entry name" value="Bacterial extracellular solute-binding protein, family 7"/>
    <property type="match status" value="1"/>
</dbReference>
<name>A0A3P4AVM6_THETH</name>
<dbReference type="RefSeq" id="WP_028494455.1">
    <property type="nucleotide sequence ID" value="NZ_LR027520.1"/>
</dbReference>
<evidence type="ECO:0000256" key="3">
    <source>
        <dbReference type="ARBA" id="ARBA00022729"/>
    </source>
</evidence>
<evidence type="ECO:0000313" key="5">
    <source>
        <dbReference type="Proteomes" id="UP000279841"/>
    </source>
</evidence>
<comment type="similarity">
    <text evidence="1">Belongs to the bacterial solute-binding protein 7 family.</text>
</comment>
<keyword evidence="3" id="KW-0732">Signal</keyword>
<sequence>MKRILAGILVLLGLALAQFKSEYKLSVVVAPNTAWGMGAQRFADLVKEKTGGRVNIKVYFSGQLFAGQQTNEFQLLRTGVADFAIGSTINWSPQVKELNLFNLPFFFPSYRELDAVEEGQAGKAIFQRLRQLGVEPLAWGENGYRQLTNSKRPVRTPEDLQGLKIRVVGAPIFIDTFRALGANPTSMSWAEVLTALQQGVIEGQENPIVGVIIPYKLWELGQRYLTVWNYVIDPLIFAASAQTWRTFPSDVQKAIQEAALEAARYQKALARAGMDDGTALRYLSSQGVKVEIADPLAYLRSHGVQVTVLTPLEIGRFRERVSGVVQRWMGEIGGTLIVQAEADKKRAK</sequence>
<evidence type="ECO:0000256" key="1">
    <source>
        <dbReference type="ARBA" id="ARBA00009023"/>
    </source>
</evidence>
<dbReference type="InterPro" id="IPR038404">
    <property type="entry name" value="TRAP_DctP_sf"/>
</dbReference>
<dbReference type="GO" id="GO:0055085">
    <property type="term" value="P:transmembrane transport"/>
    <property type="evidence" value="ECO:0007669"/>
    <property type="project" value="InterPro"/>
</dbReference>
<dbReference type="GO" id="GO:0030288">
    <property type="term" value="C:outer membrane-bounded periplasmic space"/>
    <property type="evidence" value="ECO:0007669"/>
    <property type="project" value="InterPro"/>
</dbReference>
<dbReference type="NCBIfam" id="TIGR00787">
    <property type="entry name" value="dctP"/>
    <property type="match status" value="1"/>
</dbReference>
<organism evidence="4 5">
    <name type="scientific">Thermus thermophilus</name>
    <dbReference type="NCBI Taxonomy" id="274"/>
    <lineage>
        <taxon>Bacteria</taxon>
        <taxon>Thermotogati</taxon>
        <taxon>Deinococcota</taxon>
        <taxon>Deinococci</taxon>
        <taxon>Thermales</taxon>
        <taxon>Thermaceae</taxon>
        <taxon>Thermus</taxon>
    </lineage>
</organism>
<geneLocation type="plasmid" evidence="4 5">
    <name>4</name>
</geneLocation>
<protein>
    <submittedName>
        <fullName evidence="4">Solute-binding protein Veis_3954</fullName>
    </submittedName>
</protein>
<keyword evidence="2" id="KW-0813">Transport</keyword>